<dbReference type="Gene3D" id="3.30.470.160">
    <property type="entry name" value="Inositol polyphosphate kinase"/>
    <property type="match status" value="1"/>
</dbReference>
<proteinExistence type="inferred from homology"/>
<dbReference type="Pfam" id="PF03770">
    <property type="entry name" value="IPK"/>
    <property type="match status" value="1"/>
</dbReference>
<evidence type="ECO:0000256" key="4">
    <source>
        <dbReference type="ARBA" id="ARBA00022777"/>
    </source>
</evidence>
<evidence type="ECO:0000256" key="2">
    <source>
        <dbReference type="ARBA" id="ARBA00022679"/>
    </source>
</evidence>
<comment type="catalytic activity">
    <reaction evidence="7">
        <text>1D-myo-inositol 1,3,4,6-tetrakisphosphate + ATP = 1D-myo-inositol 1,3,4,5,6-pentakisphosphate + ADP + H(+)</text>
        <dbReference type="Rhea" id="RHEA:12717"/>
        <dbReference type="ChEBI" id="CHEBI:15378"/>
        <dbReference type="ChEBI" id="CHEBI:30616"/>
        <dbReference type="ChEBI" id="CHEBI:57660"/>
        <dbReference type="ChEBI" id="CHEBI:57733"/>
        <dbReference type="ChEBI" id="CHEBI:456216"/>
        <dbReference type="EC" id="2.7.1.140"/>
    </reaction>
</comment>
<dbReference type="OrthoDB" id="5958943at2759"/>
<sequence length="280" mass="32129">MDRNAQKSLPKGLFPYENQVAGHNANPIGVLKSEDGSILKPLLKEPQSSCEVKFYEKINSDTGILGDLRKFTPCFKGTMNLTINDKDIKFLKLEDMTNGAVKPCVMDVKIGSRTWAPDASETKRQTEDRKYMSTKQAYGFCIPGYKVYNLSKNNISIFSKELGKNLTPEEVPTVFKDFLNHSSGHMGFLIDRYLPVMMEMLEWWRLQKVVHLYSSSLLFFYDAHRLEAMNKESTQDCNAWIKIRMIDFAHAVPAESIDSNYTDGLSRLIELLKKLRLEYK</sequence>
<evidence type="ECO:0000256" key="7">
    <source>
        <dbReference type="ARBA" id="ARBA00036525"/>
    </source>
</evidence>
<evidence type="ECO:0000313" key="9">
    <source>
        <dbReference type="EnsemblMetazoa" id="XP_014261926.1"/>
    </source>
</evidence>
<dbReference type="PANTHER" id="PTHR12400">
    <property type="entry name" value="INOSITOL POLYPHOSPHATE KINASE"/>
    <property type="match status" value="1"/>
</dbReference>
<keyword evidence="3" id="KW-0547">Nucleotide-binding</keyword>
<dbReference type="RefSeq" id="XP_014261926.1">
    <property type="nucleotide sequence ID" value="XM_014406440.2"/>
</dbReference>
<dbReference type="GO" id="GO:0005524">
    <property type="term" value="F:ATP binding"/>
    <property type="evidence" value="ECO:0007669"/>
    <property type="project" value="UniProtKB-KW"/>
</dbReference>
<evidence type="ECO:0000256" key="3">
    <source>
        <dbReference type="ARBA" id="ARBA00022741"/>
    </source>
</evidence>
<name>A0A8I6S9H2_CIMLE</name>
<dbReference type="InterPro" id="IPR005522">
    <property type="entry name" value="IPK"/>
</dbReference>
<keyword evidence="2 8" id="KW-0808">Transferase</keyword>
<dbReference type="GO" id="GO:0005634">
    <property type="term" value="C:nucleus"/>
    <property type="evidence" value="ECO:0007669"/>
    <property type="project" value="TreeGrafter"/>
</dbReference>
<evidence type="ECO:0000256" key="6">
    <source>
        <dbReference type="ARBA" id="ARBA00036164"/>
    </source>
</evidence>
<dbReference type="KEGG" id="clec:106674014"/>
<organism evidence="9 10">
    <name type="scientific">Cimex lectularius</name>
    <name type="common">Bed bug</name>
    <name type="synonym">Acanthia lectularia</name>
    <dbReference type="NCBI Taxonomy" id="79782"/>
    <lineage>
        <taxon>Eukaryota</taxon>
        <taxon>Metazoa</taxon>
        <taxon>Ecdysozoa</taxon>
        <taxon>Arthropoda</taxon>
        <taxon>Hexapoda</taxon>
        <taxon>Insecta</taxon>
        <taxon>Pterygota</taxon>
        <taxon>Neoptera</taxon>
        <taxon>Paraneoptera</taxon>
        <taxon>Hemiptera</taxon>
        <taxon>Heteroptera</taxon>
        <taxon>Panheteroptera</taxon>
        <taxon>Cimicomorpha</taxon>
        <taxon>Cimicidae</taxon>
        <taxon>Cimex</taxon>
    </lineage>
</organism>
<dbReference type="GO" id="GO:0008440">
    <property type="term" value="F:inositol-1,4,5-trisphosphate 3-kinase activity"/>
    <property type="evidence" value="ECO:0007669"/>
    <property type="project" value="TreeGrafter"/>
</dbReference>
<keyword evidence="4 8" id="KW-0418">Kinase</keyword>
<accession>A0A8I6S9H2</accession>
<dbReference type="OMA" id="DCAFAAT"/>
<evidence type="ECO:0000313" key="10">
    <source>
        <dbReference type="Proteomes" id="UP000494040"/>
    </source>
</evidence>
<comment type="similarity">
    <text evidence="1 8">Belongs to the inositol phosphokinase (IPK) family.</text>
</comment>
<dbReference type="PANTHER" id="PTHR12400:SF51">
    <property type="entry name" value="INOSITOL POLYPHOSPHATE MULTIKINASE"/>
    <property type="match status" value="1"/>
</dbReference>
<keyword evidence="5" id="KW-0067">ATP-binding</keyword>
<dbReference type="EC" id="2.7.-.-" evidence="8"/>
<dbReference type="InterPro" id="IPR038286">
    <property type="entry name" value="IPK_sf"/>
</dbReference>
<evidence type="ECO:0000256" key="5">
    <source>
        <dbReference type="ARBA" id="ARBA00022840"/>
    </source>
</evidence>
<dbReference type="GO" id="GO:0032958">
    <property type="term" value="P:inositol phosphate biosynthetic process"/>
    <property type="evidence" value="ECO:0007669"/>
    <property type="project" value="InterPro"/>
</dbReference>
<dbReference type="GO" id="GO:0005737">
    <property type="term" value="C:cytoplasm"/>
    <property type="evidence" value="ECO:0007669"/>
    <property type="project" value="TreeGrafter"/>
</dbReference>
<dbReference type="AlphaFoldDB" id="A0A8I6S9H2"/>
<dbReference type="Proteomes" id="UP000494040">
    <property type="component" value="Unassembled WGS sequence"/>
</dbReference>
<protein>
    <recommendedName>
        <fullName evidence="8">Kinase</fullName>
        <ecNumber evidence="8">2.7.-.-</ecNumber>
    </recommendedName>
</protein>
<dbReference type="EnsemblMetazoa" id="XM_014406440.2">
    <property type="protein sequence ID" value="XP_014261926.1"/>
    <property type="gene ID" value="LOC106674014"/>
</dbReference>
<evidence type="ECO:0000256" key="1">
    <source>
        <dbReference type="ARBA" id="ARBA00007374"/>
    </source>
</evidence>
<dbReference type="CTD" id="33236"/>
<comment type="catalytic activity">
    <reaction evidence="6">
        <text>1D-myo-inositol 1,4,5-trisphosphate + 2 ATP = 1D-myo-inositol 1,3,4,5,6-pentakisphosphate + 2 ADP + 2 H(+)</text>
        <dbReference type="Rhea" id="RHEA:32359"/>
        <dbReference type="ChEBI" id="CHEBI:15378"/>
        <dbReference type="ChEBI" id="CHEBI:30616"/>
        <dbReference type="ChEBI" id="CHEBI:57733"/>
        <dbReference type="ChEBI" id="CHEBI:203600"/>
        <dbReference type="ChEBI" id="CHEBI:456216"/>
        <dbReference type="EC" id="2.7.1.151"/>
    </reaction>
</comment>
<dbReference type="SUPFAM" id="SSF56104">
    <property type="entry name" value="SAICAR synthase-like"/>
    <property type="match status" value="1"/>
</dbReference>
<keyword evidence="10" id="KW-1185">Reference proteome</keyword>
<dbReference type="GeneID" id="106674014"/>
<reference evidence="9" key="1">
    <citation type="submission" date="2022-01" db="UniProtKB">
        <authorList>
            <consortium name="EnsemblMetazoa"/>
        </authorList>
    </citation>
    <scope>IDENTIFICATION</scope>
</reference>
<dbReference type="GO" id="GO:0051765">
    <property type="term" value="F:inositol tetrakisphosphate kinase activity"/>
    <property type="evidence" value="ECO:0007669"/>
    <property type="project" value="TreeGrafter"/>
</dbReference>
<evidence type="ECO:0000256" key="8">
    <source>
        <dbReference type="RuleBase" id="RU363090"/>
    </source>
</evidence>